<protein>
    <submittedName>
        <fullName evidence="3">Uncharacterized protein</fullName>
    </submittedName>
</protein>
<evidence type="ECO:0000313" key="3">
    <source>
        <dbReference type="EMBL" id="RKP03903.1"/>
    </source>
</evidence>
<accession>A0A4P9XEE0</accession>
<reference evidence="4" key="1">
    <citation type="journal article" date="2018" name="Nat. Microbiol.">
        <title>Leveraging single-cell genomics to expand the fungal tree of life.</title>
        <authorList>
            <person name="Ahrendt S.R."/>
            <person name="Quandt C.A."/>
            <person name="Ciobanu D."/>
            <person name="Clum A."/>
            <person name="Salamov A."/>
            <person name="Andreopoulos B."/>
            <person name="Cheng J.F."/>
            <person name="Woyke T."/>
            <person name="Pelin A."/>
            <person name="Henrissat B."/>
            <person name="Reynolds N.K."/>
            <person name="Benny G.L."/>
            <person name="Smith M.E."/>
            <person name="James T.Y."/>
            <person name="Grigoriev I.V."/>
        </authorList>
    </citation>
    <scope>NUCLEOTIDE SEQUENCE [LARGE SCALE GENOMIC DNA]</scope>
    <source>
        <strain evidence="4">ATCC 52028</strain>
    </source>
</reference>
<feature type="region of interest" description="Disordered" evidence="2">
    <location>
        <begin position="150"/>
        <end position="200"/>
    </location>
</feature>
<name>A0A4P9XEE0_9FUNG</name>
<dbReference type="InterPro" id="IPR011990">
    <property type="entry name" value="TPR-like_helical_dom_sf"/>
</dbReference>
<feature type="region of interest" description="Disordered" evidence="2">
    <location>
        <begin position="101"/>
        <end position="121"/>
    </location>
</feature>
<proteinExistence type="predicted"/>
<dbReference type="Gene3D" id="1.25.40.10">
    <property type="entry name" value="Tetratricopeptide repeat domain"/>
    <property type="match status" value="1"/>
</dbReference>
<feature type="region of interest" description="Disordered" evidence="2">
    <location>
        <begin position="443"/>
        <end position="481"/>
    </location>
</feature>
<organism evidence="3 4">
    <name type="scientific">Caulochytrium protostelioides</name>
    <dbReference type="NCBI Taxonomy" id="1555241"/>
    <lineage>
        <taxon>Eukaryota</taxon>
        <taxon>Fungi</taxon>
        <taxon>Fungi incertae sedis</taxon>
        <taxon>Chytridiomycota</taxon>
        <taxon>Chytridiomycota incertae sedis</taxon>
        <taxon>Chytridiomycetes</taxon>
        <taxon>Caulochytriales</taxon>
        <taxon>Caulochytriaceae</taxon>
        <taxon>Caulochytrium</taxon>
    </lineage>
</organism>
<gene>
    <name evidence="3" type="ORF">CXG81DRAFT_16610</name>
</gene>
<feature type="compositionally biased region" description="Pro residues" evidence="2">
    <location>
        <begin position="170"/>
        <end position="180"/>
    </location>
</feature>
<feature type="region of interest" description="Disordered" evidence="2">
    <location>
        <begin position="793"/>
        <end position="817"/>
    </location>
</feature>
<evidence type="ECO:0000313" key="4">
    <source>
        <dbReference type="Proteomes" id="UP000274922"/>
    </source>
</evidence>
<dbReference type="Proteomes" id="UP000274922">
    <property type="component" value="Unassembled WGS sequence"/>
</dbReference>
<feature type="compositionally biased region" description="Basic and acidic residues" evidence="2">
    <location>
        <begin position="1000"/>
        <end position="1015"/>
    </location>
</feature>
<dbReference type="PANTHER" id="PTHR13037:SF24">
    <property type="entry name" value="POLYCOMB PROTEIN PCL-RELATED"/>
    <property type="match status" value="1"/>
</dbReference>
<dbReference type="AlphaFoldDB" id="A0A4P9XEE0"/>
<keyword evidence="4" id="KW-1185">Reference proteome</keyword>
<evidence type="ECO:0000256" key="2">
    <source>
        <dbReference type="SAM" id="MobiDB-lite"/>
    </source>
</evidence>
<evidence type="ECO:0000256" key="1">
    <source>
        <dbReference type="ARBA" id="ARBA00022581"/>
    </source>
</evidence>
<dbReference type="PANTHER" id="PTHR13037">
    <property type="entry name" value="FORMIN"/>
    <property type="match status" value="1"/>
</dbReference>
<feature type="region of interest" description="Disordered" evidence="2">
    <location>
        <begin position="993"/>
        <end position="1015"/>
    </location>
</feature>
<keyword evidence="1" id="KW-0945">Host-virus interaction</keyword>
<dbReference type="EMBL" id="ML014116">
    <property type="protein sequence ID" value="RKP03903.1"/>
    <property type="molecule type" value="Genomic_DNA"/>
</dbReference>
<sequence length="1015" mass="108290">MRAGGWRCRHRVPSLSTVDAEVSLPLPGSASATETPIRSDTLQYAPIHDGSLQALDALDAAGFDAPSLALAVDVASAVAFACPRSPFALLSARCCLKREFGDKPATPRPPRPAPAAARHARRSSRHCCHANRLSVSRVCETRASTRRIQRCPCPAPEPRSPLVTTERWEPPPSLLPPPSPREPRDRLRNGSWPGAGPSRAMLARSRALPLSAACRPAVAVAPPARSWSSACVASLRSARRDTGAGRAPWPYATVVALQLAASRAFPSPWPAPFQGCRAASSSTSTSTAPEADHEAVWSSVLARGQFPDLVAAFVTQHPPPPAVPAASMASDQLHAFVRRLMQAPPSPAELMHVLSYCATHYPSIWEHVASALLGAMAREAADAPLPLPLRALLAQLLPYLEDHLPAGSVSRLPALQILYKSASADAPVVVAIAERLLRVPRDAPASPAPPAAAAASASPPPWSAALPPRSASASASSPSPAATTAAEPHFLTWCSLVHALESLPAGVMSEIARRRLRCAAHDRLARSAARAPEAVKTDDDALLVAQACRAVAYRATRAALRPQLAPLEPAMRRTGDAAAMARCVLDVATRAVDPAAAAPAGVPPFVPSPLAATLARHAATASAARHAPLWRFAAQMGGIAAVCRSVERPALSRREQAALYAAVAPPLVALTERVLQHDARPAYGDPAAPAPLPAALSVDTFRVDVLLFLGGRTTWPRLLHRLRHLPYGQRPTIGHYDSLFAALTTVAPPADGRASALPAFAERLMSDLEADGLQPTAQTWSHVFHIFHRTFQPPRRQARPPGPGGGDPPATAAPTLADDRLPLTPAHYALEALMHRFFKADLVVTPALLDGLVKAGLHTYEFRDFVRHVRTVPARLGMPLTTYHYNLLLLKGSFNPGPSRYVVDVVWPEMQANPRCPPSAFTIGMLWACCAQCGAVSQAATLLEDLVRRQQVALLTPEALAQFKRVMDDWPSLITSEVVDLYRHALALAPRSRGASARRSSAERMPHEHEQHDSL</sequence>
<feature type="compositionally biased region" description="Low complexity" evidence="2">
    <location>
        <begin position="451"/>
        <end position="481"/>
    </location>
</feature>